<protein>
    <submittedName>
        <fullName evidence="2">Uncharacterized protein</fullName>
    </submittedName>
</protein>
<dbReference type="Proteomes" id="UP000182347">
    <property type="component" value="Unassembled WGS sequence"/>
</dbReference>
<dbReference type="RefSeq" id="WP_074598902.1">
    <property type="nucleotide sequence ID" value="NZ_FNHF01000002.1"/>
</dbReference>
<reference evidence="3" key="1">
    <citation type="submission" date="2016-10" db="EMBL/GenBank/DDBJ databases">
        <authorList>
            <person name="Varghese N."/>
            <person name="Submissions S."/>
        </authorList>
    </citation>
    <scope>NUCLEOTIDE SEQUENCE [LARGE SCALE GENOMIC DNA]</scope>
    <source>
        <strain evidence="3">CGMCC 1.6199</strain>
    </source>
</reference>
<feature type="transmembrane region" description="Helical" evidence="1">
    <location>
        <begin position="6"/>
        <end position="21"/>
    </location>
</feature>
<proteinExistence type="predicted"/>
<sequence>MAIFTGYLIALLAAAIAYQFSEGKPKKKKYKIWGFTIMLVISPSLAFGLGLTYAVLVKSGWAAMIMFYLFPLFFLIGLFVLLAGIRKKKDANSRKDSIHE</sequence>
<feature type="transmembrane region" description="Helical" evidence="1">
    <location>
        <begin position="33"/>
        <end position="55"/>
    </location>
</feature>
<keyword evidence="1" id="KW-0812">Transmembrane</keyword>
<gene>
    <name evidence="2" type="ORF">SAMN05216244_2265</name>
</gene>
<name>A0A1G9S3N3_9BACI</name>
<dbReference type="OrthoDB" id="2442156at2"/>
<keyword evidence="3" id="KW-1185">Reference proteome</keyword>
<feature type="transmembrane region" description="Helical" evidence="1">
    <location>
        <begin position="61"/>
        <end position="85"/>
    </location>
</feature>
<dbReference type="EMBL" id="FNHF01000002">
    <property type="protein sequence ID" value="SDM30032.1"/>
    <property type="molecule type" value="Genomic_DNA"/>
</dbReference>
<accession>A0A1G9S3N3</accession>
<dbReference type="AlphaFoldDB" id="A0A1G9S3N3"/>
<keyword evidence="1" id="KW-0472">Membrane</keyword>
<keyword evidence="1" id="KW-1133">Transmembrane helix</keyword>
<organism evidence="2 3">
    <name type="scientific">Sediminibacillus halophilus</name>
    <dbReference type="NCBI Taxonomy" id="482461"/>
    <lineage>
        <taxon>Bacteria</taxon>
        <taxon>Bacillati</taxon>
        <taxon>Bacillota</taxon>
        <taxon>Bacilli</taxon>
        <taxon>Bacillales</taxon>
        <taxon>Bacillaceae</taxon>
        <taxon>Sediminibacillus</taxon>
    </lineage>
</organism>
<evidence type="ECO:0000256" key="1">
    <source>
        <dbReference type="SAM" id="Phobius"/>
    </source>
</evidence>
<dbReference type="STRING" id="482461.SAMN05216244_2265"/>
<evidence type="ECO:0000313" key="2">
    <source>
        <dbReference type="EMBL" id="SDM30032.1"/>
    </source>
</evidence>
<evidence type="ECO:0000313" key="3">
    <source>
        <dbReference type="Proteomes" id="UP000182347"/>
    </source>
</evidence>